<protein>
    <submittedName>
        <fullName evidence="3">SDR family NAD(P)-dependent oxidoreductase</fullName>
    </submittedName>
</protein>
<dbReference type="InterPro" id="IPR020904">
    <property type="entry name" value="Sc_DH/Rdtase_CS"/>
</dbReference>
<dbReference type="InterPro" id="IPR002347">
    <property type="entry name" value="SDR_fam"/>
</dbReference>
<dbReference type="PRINTS" id="PR00081">
    <property type="entry name" value="GDHRDH"/>
</dbReference>
<sequence>MESAMAPVPRAAVVTGAGSGLGRATAHLLAATGFHVVAADLSPQPDAGVTPVTCDVLDEVDVRAALDTAADLAPLRLVVHCAGILGDPARIVDHSGSAVPLAEFKSIIDVNLVGTFNVLRLAAERMQHNQVVDEERGVVVTTASAEAFEAPVGHVAYATSKGGVASLTLPAARDLASRRIRVVSIAPGIFDTPILAHVHPESSQQVLDQIPHPHRLGRPREFAELVLHVASNPMLNGVVIRLDGALRMAP</sequence>
<evidence type="ECO:0000313" key="3">
    <source>
        <dbReference type="EMBL" id="MCQ8835482.1"/>
    </source>
</evidence>
<evidence type="ECO:0000256" key="1">
    <source>
        <dbReference type="ARBA" id="ARBA00006484"/>
    </source>
</evidence>
<dbReference type="RefSeq" id="WP_257635636.1">
    <property type="nucleotide sequence ID" value="NZ_JANIIC010000080.1"/>
</dbReference>
<keyword evidence="2" id="KW-0560">Oxidoreductase</keyword>
<dbReference type="EMBL" id="JANIIC010000080">
    <property type="protein sequence ID" value="MCQ8835482.1"/>
    <property type="molecule type" value="Genomic_DNA"/>
</dbReference>
<organism evidence="3 4">
    <name type="scientific">Streptomyces malaysiensis subsp. samsunensis</name>
    <dbReference type="NCBI Taxonomy" id="459658"/>
    <lineage>
        <taxon>Bacteria</taxon>
        <taxon>Bacillati</taxon>
        <taxon>Actinomycetota</taxon>
        <taxon>Actinomycetes</taxon>
        <taxon>Kitasatosporales</taxon>
        <taxon>Streptomycetaceae</taxon>
        <taxon>Streptomyces</taxon>
        <taxon>Streptomyces violaceusniger group</taxon>
    </lineage>
</organism>
<proteinExistence type="inferred from homology"/>
<dbReference type="Pfam" id="PF00106">
    <property type="entry name" value="adh_short"/>
    <property type="match status" value="1"/>
</dbReference>
<dbReference type="Gene3D" id="3.40.50.720">
    <property type="entry name" value="NAD(P)-binding Rossmann-like Domain"/>
    <property type="match status" value="1"/>
</dbReference>
<dbReference type="Proteomes" id="UP001142400">
    <property type="component" value="Unassembled WGS sequence"/>
</dbReference>
<evidence type="ECO:0000256" key="2">
    <source>
        <dbReference type="ARBA" id="ARBA00023002"/>
    </source>
</evidence>
<name>A0A9X2RYL6_STRMQ</name>
<dbReference type="SUPFAM" id="SSF51735">
    <property type="entry name" value="NAD(P)-binding Rossmann-fold domains"/>
    <property type="match status" value="1"/>
</dbReference>
<dbReference type="PANTHER" id="PTHR43658:SF8">
    <property type="entry name" value="17-BETA-HYDROXYSTEROID DEHYDROGENASE 14-RELATED"/>
    <property type="match status" value="1"/>
</dbReference>
<keyword evidence="4" id="KW-1185">Reference proteome</keyword>
<dbReference type="AlphaFoldDB" id="A0A9X2RYL6"/>
<comment type="similarity">
    <text evidence="1">Belongs to the short-chain dehydrogenases/reductases (SDR) family.</text>
</comment>
<dbReference type="PROSITE" id="PS00061">
    <property type="entry name" value="ADH_SHORT"/>
    <property type="match status" value="1"/>
</dbReference>
<accession>A0A9X2RYL6</accession>
<dbReference type="InterPro" id="IPR036291">
    <property type="entry name" value="NAD(P)-bd_dom_sf"/>
</dbReference>
<comment type="caution">
    <text evidence="3">The sequence shown here is derived from an EMBL/GenBank/DDBJ whole genome shotgun (WGS) entry which is preliminary data.</text>
</comment>
<dbReference type="PANTHER" id="PTHR43658">
    <property type="entry name" value="SHORT-CHAIN DEHYDROGENASE/REDUCTASE"/>
    <property type="match status" value="1"/>
</dbReference>
<dbReference type="GO" id="GO:0016491">
    <property type="term" value="F:oxidoreductase activity"/>
    <property type="evidence" value="ECO:0007669"/>
    <property type="project" value="UniProtKB-KW"/>
</dbReference>
<reference evidence="3" key="1">
    <citation type="submission" date="2022-06" db="EMBL/GenBank/DDBJ databases">
        <title>WGS of actinobacteria.</title>
        <authorList>
            <person name="Thawai C."/>
        </authorList>
    </citation>
    <scope>NUCLEOTIDE SEQUENCE</scope>
    <source>
        <strain evidence="3">DSM 42010</strain>
    </source>
</reference>
<gene>
    <name evidence="3" type="ORF">NQU54_42280</name>
</gene>
<evidence type="ECO:0000313" key="4">
    <source>
        <dbReference type="Proteomes" id="UP001142400"/>
    </source>
</evidence>